<proteinExistence type="predicted"/>
<sequence length="72" mass="7369">MLKEVPDPVTGFPLRWEAAKEGAAVVQTDHPHVAALAPSALGRPGHASSKEGGALQQSEANDEAISDAVGAR</sequence>
<dbReference type="EMBL" id="CAXAMN010003224">
    <property type="protein sequence ID" value="CAK9003437.1"/>
    <property type="molecule type" value="Genomic_DNA"/>
</dbReference>
<organism evidence="2 3">
    <name type="scientific">Durusdinium trenchii</name>
    <dbReference type="NCBI Taxonomy" id="1381693"/>
    <lineage>
        <taxon>Eukaryota</taxon>
        <taxon>Sar</taxon>
        <taxon>Alveolata</taxon>
        <taxon>Dinophyceae</taxon>
        <taxon>Suessiales</taxon>
        <taxon>Symbiodiniaceae</taxon>
        <taxon>Durusdinium</taxon>
    </lineage>
</organism>
<evidence type="ECO:0000256" key="1">
    <source>
        <dbReference type="SAM" id="MobiDB-lite"/>
    </source>
</evidence>
<protein>
    <submittedName>
        <fullName evidence="2">Uncharacterized protein</fullName>
    </submittedName>
</protein>
<comment type="caution">
    <text evidence="2">The sequence shown here is derived from an EMBL/GenBank/DDBJ whole genome shotgun (WGS) entry which is preliminary data.</text>
</comment>
<gene>
    <name evidence="2" type="ORF">CCMP2556_LOCUS7290</name>
</gene>
<dbReference type="Proteomes" id="UP001642484">
    <property type="component" value="Unassembled WGS sequence"/>
</dbReference>
<evidence type="ECO:0000313" key="2">
    <source>
        <dbReference type="EMBL" id="CAK9003437.1"/>
    </source>
</evidence>
<keyword evidence="3" id="KW-1185">Reference proteome</keyword>
<reference evidence="2 3" key="1">
    <citation type="submission" date="2024-02" db="EMBL/GenBank/DDBJ databases">
        <authorList>
            <person name="Chen Y."/>
            <person name="Shah S."/>
            <person name="Dougan E. K."/>
            <person name="Thang M."/>
            <person name="Chan C."/>
        </authorList>
    </citation>
    <scope>NUCLEOTIDE SEQUENCE [LARGE SCALE GENOMIC DNA]</scope>
</reference>
<feature type="region of interest" description="Disordered" evidence="1">
    <location>
        <begin position="37"/>
        <end position="72"/>
    </location>
</feature>
<name>A0ABP0ILF1_9DINO</name>
<accession>A0ABP0ILF1</accession>
<evidence type="ECO:0000313" key="3">
    <source>
        <dbReference type="Proteomes" id="UP001642484"/>
    </source>
</evidence>